<dbReference type="Pfam" id="PF04232">
    <property type="entry name" value="SpoVS"/>
    <property type="match status" value="1"/>
</dbReference>
<dbReference type="InterPro" id="IPR007347">
    <property type="entry name" value="SpoVS"/>
</dbReference>
<dbReference type="AlphaFoldDB" id="A0A1Y4T0S7"/>
<sequence>MEMMRVSSTSQPSKVAGALTSLLREHQRVQIQVIGAAALNQAMKAIAISRGYIAPSGYELYCIPSFYDLMIDEQVITSLRLNVEMK</sequence>
<protein>
    <submittedName>
        <fullName evidence="1">Stage V sporulation protein S</fullName>
    </submittedName>
</protein>
<accession>A0A1Y4T0S7</accession>
<name>A0A1Y4T0S7_9FIRM</name>
<keyword evidence="2" id="KW-1185">Reference proteome</keyword>
<dbReference type="Proteomes" id="UP000195305">
    <property type="component" value="Unassembled WGS sequence"/>
</dbReference>
<proteinExistence type="predicted"/>
<dbReference type="GO" id="GO:0003676">
    <property type="term" value="F:nucleic acid binding"/>
    <property type="evidence" value="ECO:0007669"/>
    <property type="project" value="InterPro"/>
</dbReference>
<evidence type="ECO:0000313" key="1">
    <source>
        <dbReference type="EMBL" id="OUQ34593.1"/>
    </source>
</evidence>
<dbReference type="InterPro" id="IPR036882">
    <property type="entry name" value="Alba-like_dom_sf"/>
</dbReference>
<dbReference type="PANTHER" id="PTHR35331:SF1">
    <property type="entry name" value="STAGE V SPORULATION PROTEIN S"/>
    <property type="match status" value="1"/>
</dbReference>
<dbReference type="Gene3D" id="3.30.110.20">
    <property type="entry name" value="Alba-like domain"/>
    <property type="match status" value="1"/>
</dbReference>
<comment type="caution">
    <text evidence="1">The sequence shown here is derived from an EMBL/GenBank/DDBJ whole genome shotgun (WGS) entry which is preliminary data.</text>
</comment>
<reference evidence="1 2" key="1">
    <citation type="journal article" date="2018" name="BMC Genomics">
        <title>Whole genome sequencing and function prediction of 133 gut anaerobes isolated from chicken caecum in pure cultures.</title>
        <authorList>
            <person name="Medvecky M."/>
            <person name="Cejkova D."/>
            <person name="Polansky O."/>
            <person name="Karasova D."/>
            <person name="Kubasova T."/>
            <person name="Cizek A."/>
            <person name="Rychlik I."/>
        </authorList>
    </citation>
    <scope>NUCLEOTIDE SEQUENCE [LARGE SCALE GENOMIC DNA]</scope>
    <source>
        <strain evidence="1 2">An13</strain>
    </source>
</reference>
<evidence type="ECO:0000313" key="2">
    <source>
        <dbReference type="Proteomes" id="UP000195305"/>
    </source>
</evidence>
<organism evidence="1 2">
    <name type="scientific">Massilimicrobiota timonensis</name>
    <dbReference type="NCBI Taxonomy" id="1776392"/>
    <lineage>
        <taxon>Bacteria</taxon>
        <taxon>Bacillati</taxon>
        <taxon>Bacillota</taxon>
        <taxon>Erysipelotrichia</taxon>
        <taxon>Erysipelotrichales</taxon>
        <taxon>Erysipelotrichaceae</taxon>
        <taxon>Massilimicrobiota</taxon>
    </lineage>
</organism>
<dbReference type="RefSeq" id="WP_087357934.1">
    <property type="nucleotide sequence ID" value="NZ_JACJKO010000003.1"/>
</dbReference>
<gene>
    <name evidence="1" type="ORF">B5E75_06355</name>
</gene>
<dbReference type="OrthoDB" id="9796055at2"/>
<dbReference type="EMBL" id="NFLJ01000015">
    <property type="protein sequence ID" value="OUQ34593.1"/>
    <property type="molecule type" value="Genomic_DNA"/>
</dbReference>
<dbReference type="PANTHER" id="PTHR35331">
    <property type="entry name" value="STAGE V SPORULATION PROTEIN S"/>
    <property type="match status" value="1"/>
</dbReference>